<dbReference type="STRING" id="188906.SAMN04488526_3349"/>
<dbReference type="InterPro" id="IPR053149">
    <property type="entry name" value="TPK"/>
</dbReference>
<dbReference type="GO" id="GO:0005524">
    <property type="term" value="F:ATP binding"/>
    <property type="evidence" value="ECO:0007669"/>
    <property type="project" value="UniProtKB-KW"/>
</dbReference>
<evidence type="ECO:0000256" key="5">
    <source>
        <dbReference type="NCBIfam" id="TIGR01378"/>
    </source>
</evidence>
<dbReference type="RefSeq" id="WP_424337576.1">
    <property type="nucleotide sequence ID" value="NZ_JBARZP010000025.1"/>
</dbReference>
<dbReference type="EC" id="2.7.6.2" evidence="5"/>
<sequence length="234" mass="24665">MPDSKRIGLIDDIPPTLEGQTLVGGAPVTIRTLEEALRHAPRLIAVDGGADAALAAGMVPETVIGDLDSISDAARSAFADRLHHIAEQNSTDFAKALRISPAALTIAVGFIGARVDHFLSCLTEMVRSGENCVLLGEEDCICIAPPSLDLALKAGTRLSLWPMGPVRGTSEGLLWPIDGLEFGPTMRTGTSNEVIGHVRLRLDGPMALILPADALPTLLKSLDATPRRAAISRL</sequence>
<evidence type="ECO:0000256" key="4">
    <source>
        <dbReference type="ARBA" id="ARBA00022840"/>
    </source>
</evidence>
<evidence type="ECO:0000259" key="6">
    <source>
        <dbReference type="Pfam" id="PF04263"/>
    </source>
</evidence>
<reference evidence="7 8" key="1">
    <citation type="submission" date="2016-10" db="EMBL/GenBank/DDBJ databases">
        <authorList>
            <person name="de Groot N.N."/>
        </authorList>
    </citation>
    <scope>NUCLEOTIDE SEQUENCE [LARGE SCALE GENOMIC DNA]</scope>
    <source>
        <strain evidence="7 8">DSM 14858</strain>
    </source>
</reference>
<dbReference type="Gene3D" id="3.40.50.10240">
    <property type="entry name" value="Thiamin pyrophosphokinase, catalytic domain"/>
    <property type="match status" value="1"/>
</dbReference>
<evidence type="ECO:0000256" key="2">
    <source>
        <dbReference type="ARBA" id="ARBA00022741"/>
    </source>
</evidence>
<dbReference type="GO" id="GO:0009229">
    <property type="term" value="P:thiamine diphosphate biosynthetic process"/>
    <property type="evidence" value="ECO:0007669"/>
    <property type="project" value="InterPro"/>
</dbReference>
<dbReference type="AlphaFoldDB" id="A0A1H7SJT6"/>
<organism evidence="7 8">
    <name type="scientific">Jannaschia helgolandensis</name>
    <dbReference type="NCBI Taxonomy" id="188906"/>
    <lineage>
        <taxon>Bacteria</taxon>
        <taxon>Pseudomonadati</taxon>
        <taxon>Pseudomonadota</taxon>
        <taxon>Alphaproteobacteria</taxon>
        <taxon>Rhodobacterales</taxon>
        <taxon>Roseobacteraceae</taxon>
        <taxon>Jannaschia</taxon>
    </lineage>
</organism>
<proteinExistence type="predicted"/>
<dbReference type="Proteomes" id="UP000199283">
    <property type="component" value="Unassembled WGS sequence"/>
</dbReference>
<dbReference type="SUPFAM" id="SSF63862">
    <property type="entry name" value="Thiamin pyrophosphokinase, substrate-binding domain"/>
    <property type="match status" value="1"/>
</dbReference>
<evidence type="ECO:0000256" key="1">
    <source>
        <dbReference type="ARBA" id="ARBA00022679"/>
    </source>
</evidence>
<dbReference type="InterPro" id="IPR036759">
    <property type="entry name" value="TPK_catalytic_sf"/>
</dbReference>
<keyword evidence="1" id="KW-0808">Transferase</keyword>
<dbReference type="PANTHER" id="PTHR41299:SF1">
    <property type="entry name" value="THIAMINE PYROPHOSPHOKINASE"/>
    <property type="match status" value="1"/>
</dbReference>
<keyword evidence="2" id="KW-0547">Nucleotide-binding</keyword>
<dbReference type="InterPro" id="IPR036371">
    <property type="entry name" value="TPK_B1-bd_sf"/>
</dbReference>
<dbReference type="SUPFAM" id="SSF63999">
    <property type="entry name" value="Thiamin pyrophosphokinase, catalytic domain"/>
    <property type="match status" value="1"/>
</dbReference>
<accession>A0A1H7SJT6</accession>
<keyword evidence="4" id="KW-0067">ATP-binding</keyword>
<name>A0A1H7SJT6_9RHOB</name>
<evidence type="ECO:0000256" key="3">
    <source>
        <dbReference type="ARBA" id="ARBA00022777"/>
    </source>
</evidence>
<evidence type="ECO:0000313" key="7">
    <source>
        <dbReference type="EMBL" id="SEL71697.1"/>
    </source>
</evidence>
<dbReference type="GO" id="GO:0006772">
    <property type="term" value="P:thiamine metabolic process"/>
    <property type="evidence" value="ECO:0007669"/>
    <property type="project" value="UniProtKB-UniRule"/>
</dbReference>
<dbReference type="GO" id="GO:0016301">
    <property type="term" value="F:kinase activity"/>
    <property type="evidence" value="ECO:0007669"/>
    <property type="project" value="UniProtKB-KW"/>
</dbReference>
<dbReference type="NCBIfam" id="TIGR01378">
    <property type="entry name" value="thi_PPkinase"/>
    <property type="match status" value="1"/>
</dbReference>
<dbReference type="Pfam" id="PF04263">
    <property type="entry name" value="TPK_catalytic"/>
    <property type="match status" value="1"/>
</dbReference>
<gene>
    <name evidence="7" type="ORF">SAMN04488526_3349</name>
</gene>
<dbReference type="EMBL" id="FNZQ01000008">
    <property type="protein sequence ID" value="SEL71697.1"/>
    <property type="molecule type" value="Genomic_DNA"/>
</dbReference>
<keyword evidence="3 7" id="KW-0418">Kinase</keyword>
<dbReference type="GO" id="GO:0004788">
    <property type="term" value="F:thiamine diphosphokinase activity"/>
    <property type="evidence" value="ECO:0007669"/>
    <property type="project" value="UniProtKB-UniRule"/>
</dbReference>
<protein>
    <recommendedName>
        <fullName evidence="5">Thiamine diphosphokinase</fullName>
        <ecNumber evidence="5">2.7.6.2</ecNumber>
    </recommendedName>
</protein>
<dbReference type="InterPro" id="IPR006282">
    <property type="entry name" value="Thi_PPkinase"/>
</dbReference>
<feature type="domain" description="Thiamin pyrophosphokinase catalytic" evidence="6">
    <location>
        <begin position="34"/>
        <end position="127"/>
    </location>
</feature>
<dbReference type="InterPro" id="IPR007371">
    <property type="entry name" value="TPK_catalytic"/>
</dbReference>
<dbReference type="CDD" id="cd07995">
    <property type="entry name" value="TPK"/>
    <property type="match status" value="1"/>
</dbReference>
<evidence type="ECO:0000313" key="8">
    <source>
        <dbReference type="Proteomes" id="UP000199283"/>
    </source>
</evidence>
<dbReference type="PANTHER" id="PTHR41299">
    <property type="entry name" value="THIAMINE PYROPHOSPHOKINASE"/>
    <property type="match status" value="1"/>
</dbReference>
<keyword evidence="8" id="KW-1185">Reference proteome</keyword>